<organism evidence="1">
    <name type="scientific">Thermofilum pendens</name>
    <dbReference type="NCBI Taxonomy" id="2269"/>
    <lineage>
        <taxon>Archaea</taxon>
        <taxon>Thermoproteota</taxon>
        <taxon>Thermoprotei</taxon>
        <taxon>Thermofilales</taxon>
        <taxon>Thermofilaceae</taxon>
        <taxon>Thermofilum</taxon>
    </lineage>
</organism>
<protein>
    <submittedName>
        <fullName evidence="1">Uncharacterized protein</fullName>
    </submittedName>
</protein>
<name>A0A7C1P384_THEPE</name>
<gene>
    <name evidence="2" type="ORF">ENM88_05810</name>
    <name evidence="1" type="ORF">ENP77_03655</name>
</gene>
<sequence>MLGLIYTEILYELKRNDGVLGERELLEAVRKNLADHYQLEISEKELRKALLALEVRGLVTLSTLKKNMRVVKLNIR</sequence>
<accession>A0A7C1P384</accession>
<proteinExistence type="predicted"/>
<reference evidence="1" key="1">
    <citation type="journal article" date="2020" name="mSystems">
        <title>Genome- and Community-Level Interaction Insights into Carbon Utilization and Element Cycling Functions of Hydrothermarchaeota in Hydrothermal Sediment.</title>
        <authorList>
            <person name="Zhou Z."/>
            <person name="Liu Y."/>
            <person name="Xu W."/>
            <person name="Pan J."/>
            <person name="Luo Z.H."/>
            <person name="Li M."/>
        </authorList>
    </citation>
    <scope>NUCLEOTIDE SEQUENCE [LARGE SCALE GENOMIC DNA]</scope>
    <source>
        <strain evidence="2">SpSt-1125</strain>
        <strain evidence="1">SpSt-25</strain>
    </source>
</reference>
<evidence type="ECO:0000313" key="1">
    <source>
        <dbReference type="EMBL" id="HEB48871.1"/>
    </source>
</evidence>
<evidence type="ECO:0000313" key="2">
    <source>
        <dbReference type="EMBL" id="HHP05246.1"/>
    </source>
</evidence>
<dbReference type="EMBL" id="DRZM01000167">
    <property type="protein sequence ID" value="HHP05246.1"/>
    <property type="molecule type" value="Genomic_DNA"/>
</dbReference>
<dbReference type="EMBL" id="DSKP01000127">
    <property type="protein sequence ID" value="HEB48871.1"/>
    <property type="molecule type" value="Genomic_DNA"/>
</dbReference>
<comment type="caution">
    <text evidence="1">The sequence shown here is derived from an EMBL/GenBank/DDBJ whole genome shotgun (WGS) entry which is preliminary data.</text>
</comment>
<dbReference type="AlphaFoldDB" id="A0A7C1P384"/>